<dbReference type="EMBL" id="MN739757">
    <property type="protein sequence ID" value="QHT25150.1"/>
    <property type="molecule type" value="Genomic_DNA"/>
</dbReference>
<reference evidence="2" key="1">
    <citation type="journal article" date="2020" name="Nature">
        <title>Giant virus diversity and host interactions through global metagenomics.</title>
        <authorList>
            <person name="Schulz F."/>
            <person name="Roux S."/>
            <person name="Paez-Espino D."/>
            <person name="Jungbluth S."/>
            <person name="Walsh D.A."/>
            <person name="Denef V.J."/>
            <person name="McMahon K.D."/>
            <person name="Konstantinidis K.T."/>
            <person name="Eloe-Fadrosh E.A."/>
            <person name="Kyrpides N.C."/>
            <person name="Woyke T."/>
        </authorList>
    </citation>
    <scope>NUCLEOTIDE SEQUENCE</scope>
    <source>
        <strain evidence="2">GVMAG-M-3300023179-150</strain>
    </source>
</reference>
<dbReference type="Pfam" id="PF00069">
    <property type="entry name" value="Pkinase"/>
    <property type="match status" value="1"/>
</dbReference>
<dbReference type="GO" id="GO:0005524">
    <property type="term" value="F:ATP binding"/>
    <property type="evidence" value="ECO:0007669"/>
    <property type="project" value="InterPro"/>
</dbReference>
<sequence length="458" mass="53225">MSKRTKKKGHLRSEHVSDQMGGKKLGYGAYGCVISPPAKCVHYPNLRKTEYKLDNNHVSKLINFKHNQSAFLELNIGQKLIGIDPKHHHFSPYFNGCFFSPQQNKDILYLNPDGTNVTSSPLITKISSLSESSESNRRTTKNKNTSLIKSQLNKEYRNKCILNLDNTYLNLIGPYGGSTLTNILSYQKNNDLVAYINNNYWYISIYLIKNIYILYRNKIIHRDIKPSNVTVKFSYINNESIALLKSQPFDSCRVTLIDFGLARELKKNKYSYEEIKDYVSQGTSHYIPIEIFAIRTLIKLIERGYDSNDDSFKTSMVHRVEAKIKRNREYYHHEGIRDETFKYMNNKGGPSNHFITSKKIDKIIDYVIALHAQNKLAKHIDELLYKWDVYSLGIILAKIALKYSIDDKEFISLIFDMIRLDPDKRISIQKLVKHPKYVQYQKFIEKGNKSKSKSIQSK</sequence>
<evidence type="ECO:0000313" key="2">
    <source>
        <dbReference type="EMBL" id="QHT25150.1"/>
    </source>
</evidence>
<dbReference type="GO" id="GO:0004674">
    <property type="term" value="F:protein serine/threonine kinase activity"/>
    <property type="evidence" value="ECO:0007669"/>
    <property type="project" value="TreeGrafter"/>
</dbReference>
<dbReference type="InterPro" id="IPR011009">
    <property type="entry name" value="Kinase-like_dom_sf"/>
</dbReference>
<proteinExistence type="predicted"/>
<dbReference type="GO" id="GO:0005634">
    <property type="term" value="C:nucleus"/>
    <property type="evidence" value="ECO:0007669"/>
    <property type="project" value="TreeGrafter"/>
</dbReference>
<dbReference type="Gene3D" id="1.10.510.10">
    <property type="entry name" value="Transferase(Phosphotransferase) domain 1"/>
    <property type="match status" value="1"/>
</dbReference>
<dbReference type="PROSITE" id="PS00108">
    <property type="entry name" value="PROTEIN_KINASE_ST"/>
    <property type="match status" value="1"/>
</dbReference>
<organism evidence="2">
    <name type="scientific">viral metagenome</name>
    <dbReference type="NCBI Taxonomy" id="1070528"/>
    <lineage>
        <taxon>unclassified sequences</taxon>
        <taxon>metagenomes</taxon>
        <taxon>organismal metagenomes</taxon>
    </lineage>
</organism>
<accession>A0A6C0E9A0</accession>
<dbReference type="PROSITE" id="PS50011">
    <property type="entry name" value="PROTEIN_KINASE_DOM"/>
    <property type="match status" value="1"/>
</dbReference>
<dbReference type="InterPro" id="IPR008271">
    <property type="entry name" value="Ser/Thr_kinase_AS"/>
</dbReference>
<dbReference type="AlphaFoldDB" id="A0A6C0E9A0"/>
<dbReference type="PANTHER" id="PTHR44167:SF30">
    <property type="entry name" value="PHOSPHORYLASE KINASE"/>
    <property type="match status" value="1"/>
</dbReference>
<name>A0A6C0E9A0_9ZZZZ</name>
<feature type="domain" description="Protein kinase" evidence="1">
    <location>
        <begin position="19"/>
        <end position="437"/>
    </location>
</feature>
<evidence type="ECO:0000259" key="1">
    <source>
        <dbReference type="PROSITE" id="PS50011"/>
    </source>
</evidence>
<dbReference type="PANTHER" id="PTHR44167">
    <property type="entry name" value="OVARIAN-SPECIFIC SERINE/THREONINE-PROTEIN KINASE LOK-RELATED"/>
    <property type="match status" value="1"/>
</dbReference>
<dbReference type="SUPFAM" id="SSF56112">
    <property type="entry name" value="Protein kinase-like (PK-like)"/>
    <property type="match status" value="1"/>
</dbReference>
<dbReference type="InterPro" id="IPR000719">
    <property type="entry name" value="Prot_kinase_dom"/>
</dbReference>
<dbReference type="GO" id="GO:0044773">
    <property type="term" value="P:mitotic DNA damage checkpoint signaling"/>
    <property type="evidence" value="ECO:0007669"/>
    <property type="project" value="TreeGrafter"/>
</dbReference>
<protein>
    <recommendedName>
        <fullName evidence="1">Protein kinase domain-containing protein</fullName>
    </recommendedName>
</protein>
<dbReference type="SMART" id="SM00220">
    <property type="entry name" value="S_TKc"/>
    <property type="match status" value="1"/>
</dbReference>